<accession>A0A1F6GFP6</accession>
<evidence type="ECO:0000256" key="1">
    <source>
        <dbReference type="SAM" id="SignalP"/>
    </source>
</evidence>
<evidence type="ECO:0000313" key="2">
    <source>
        <dbReference type="EMBL" id="OGG96931.1"/>
    </source>
</evidence>
<protein>
    <recommendedName>
        <fullName evidence="4">Porin domain-containing protein</fullName>
    </recommendedName>
</protein>
<proteinExistence type="predicted"/>
<dbReference type="Proteomes" id="UP000178449">
    <property type="component" value="Unassembled WGS sequence"/>
</dbReference>
<dbReference type="EMBL" id="MFNE01000007">
    <property type="protein sequence ID" value="OGG96931.1"/>
    <property type="molecule type" value="Genomic_DNA"/>
</dbReference>
<evidence type="ECO:0008006" key="4">
    <source>
        <dbReference type="Google" id="ProtNLM"/>
    </source>
</evidence>
<dbReference type="AlphaFoldDB" id="A0A1F6GFP6"/>
<keyword evidence="1" id="KW-0732">Signal</keyword>
<feature type="signal peptide" evidence="1">
    <location>
        <begin position="1"/>
        <end position="24"/>
    </location>
</feature>
<name>A0A1F6GFP6_9PROT</name>
<gene>
    <name evidence="2" type="ORF">A2527_00180</name>
</gene>
<sequence length="334" mass="35416">MSAKFFKSALLASAALILASAAYAEGEEASDYEFKVTGKIRSYFGQYTTGATGYSGHMTEFNEGNIAGEVKRGGMKGYYEIESREDNVAPITIRQITYTWENGLTLGVGTFKPKWGYSFSADAFTDTSESAHYGFYKGETTKLEGDGLDLEYKFGDHKVGVNLYEDDRINKTKGSTTQVGAQGKIAGIGYRIGSISALTDDHQGGETAASSAAHLGVEYKADSFFVTLDSASKTKGTPKTTNATTGITTAAYETKYTDAALQVGVDVGDDQVVVTLAQESTGSVTDYAYTNLVYVMPVAKGADIRLLYSAASTTPASGTATTASFAGLGMVVKF</sequence>
<comment type="caution">
    <text evidence="2">The sequence shown here is derived from an EMBL/GenBank/DDBJ whole genome shotgun (WGS) entry which is preliminary data.</text>
</comment>
<evidence type="ECO:0000313" key="3">
    <source>
        <dbReference type="Proteomes" id="UP000178449"/>
    </source>
</evidence>
<dbReference type="STRING" id="1817772.A2527_00180"/>
<organism evidence="2 3">
    <name type="scientific">Candidatus Lambdaproteobacteria bacterium RIFOXYD2_FULL_50_16</name>
    <dbReference type="NCBI Taxonomy" id="1817772"/>
    <lineage>
        <taxon>Bacteria</taxon>
        <taxon>Pseudomonadati</taxon>
        <taxon>Pseudomonadota</taxon>
        <taxon>Candidatus Lambdaproteobacteria</taxon>
    </lineage>
</organism>
<feature type="chain" id="PRO_5009524683" description="Porin domain-containing protein" evidence="1">
    <location>
        <begin position="25"/>
        <end position="334"/>
    </location>
</feature>
<reference evidence="2 3" key="1">
    <citation type="journal article" date="2016" name="Nat. Commun.">
        <title>Thousands of microbial genomes shed light on interconnected biogeochemical processes in an aquifer system.</title>
        <authorList>
            <person name="Anantharaman K."/>
            <person name="Brown C.T."/>
            <person name="Hug L.A."/>
            <person name="Sharon I."/>
            <person name="Castelle C.J."/>
            <person name="Probst A.J."/>
            <person name="Thomas B.C."/>
            <person name="Singh A."/>
            <person name="Wilkins M.J."/>
            <person name="Karaoz U."/>
            <person name="Brodie E.L."/>
            <person name="Williams K.H."/>
            <person name="Hubbard S.S."/>
            <person name="Banfield J.F."/>
        </authorList>
    </citation>
    <scope>NUCLEOTIDE SEQUENCE [LARGE SCALE GENOMIC DNA]</scope>
</reference>